<protein>
    <submittedName>
        <fullName evidence="2">Uncharacterized protein</fullName>
    </submittedName>
</protein>
<gene>
    <name evidence="2" type="ORF">R3P38DRAFT_92560</name>
</gene>
<dbReference type="Proteomes" id="UP001362999">
    <property type="component" value="Unassembled WGS sequence"/>
</dbReference>
<dbReference type="EMBL" id="JAWWNJ010000010">
    <property type="protein sequence ID" value="KAK7046956.1"/>
    <property type="molecule type" value="Genomic_DNA"/>
</dbReference>
<keyword evidence="3" id="KW-1185">Reference proteome</keyword>
<evidence type="ECO:0000313" key="2">
    <source>
        <dbReference type="EMBL" id="KAK7046956.1"/>
    </source>
</evidence>
<proteinExistence type="predicted"/>
<evidence type="ECO:0000256" key="1">
    <source>
        <dbReference type="SAM" id="MobiDB-lite"/>
    </source>
</evidence>
<name>A0AAW0DA29_9AGAR</name>
<accession>A0AAW0DA29</accession>
<dbReference type="AlphaFoldDB" id="A0AAW0DA29"/>
<comment type="caution">
    <text evidence="2">The sequence shown here is derived from an EMBL/GenBank/DDBJ whole genome shotgun (WGS) entry which is preliminary data.</text>
</comment>
<reference evidence="2 3" key="1">
    <citation type="journal article" date="2024" name="J Genomics">
        <title>Draft genome sequencing and assembly of Favolaschia claudopus CIRM-BRFM 2984 isolated from oak limbs.</title>
        <authorList>
            <person name="Navarro D."/>
            <person name="Drula E."/>
            <person name="Chaduli D."/>
            <person name="Cazenave R."/>
            <person name="Ahrendt S."/>
            <person name="Wang J."/>
            <person name="Lipzen A."/>
            <person name="Daum C."/>
            <person name="Barry K."/>
            <person name="Grigoriev I.V."/>
            <person name="Favel A."/>
            <person name="Rosso M.N."/>
            <person name="Martin F."/>
        </authorList>
    </citation>
    <scope>NUCLEOTIDE SEQUENCE [LARGE SCALE GENOMIC DNA]</scope>
    <source>
        <strain evidence="2 3">CIRM-BRFM 2984</strain>
    </source>
</reference>
<organism evidence="2 3">
    <name type="scientific">Favolaschia claudopus</name>
    <dbReference type="NCBI Taxonomy" id="2862362"/>
    <lineage>
        <taxon>Eukaryota</taxon>
        <taxon>Fungi</taxon>
        <taxon>Dikarya</taxon>
        <taxon>Basidiomycota</taxon>
        <taxon>Agaricomycotina</taxon>
        <taxon>Agaricomycetes</taxon>
        <taxon>Agaricomycetidae</taxon>
        <taxon>Agaricales</taxon>
        <taxon>Marasmiineae</taxon>
        <taxon>Mycenaceae</taxon>
        <taxon>Favolaschia</taxon>
    </lineage>
</organism>
<feature type="compositionally biased region" description="Polar residues" evidence="1">
    <location>
        <begin position="353"/>
        <end position="367"/>
    </location>
</feature>
<evidence type="ECO:0000313" key="3">
    <source>
        <dbReference type="Proteomes" id="UP001362999"/>
    </source>
</evidence>
<sequence>MAHSGHSQQPEAVCIDFLKNKNTSAALGPFDGRVAALCAFEDTDYLLTTHADYVPAPPTSRQHDLFLRADLRYGPDDFTRWPQQYSPEYCHLPCVRTKSGSPPELSILWDNPSPMDFVKRSDEYTLTPNLGRLDDDFRTALEQVVEKLRMEHALYVAATPASKIPPPLATLVVSMDAALERIQTIPLNYDQMVLSVTRLQLTWLELDAMLQYMTVFKPQMDAPFGPRPELAACVGAFTFDAQVAQFLHKAGLPYWYLRPAKQFSREIILELVQLVQPSAFVCIDPHPRETAVSRANNNTAHKIALIHKHSMTKPWYEDPFDMVASEPVASSSSVNTPTHTPHRGGLNRYKPYTASNPSRSRGATNQGPKPPAGRDKYIALDRLEMPPTIPSWQNALKQVDRGHYPLSQRSSRDTYYVFPEPALFASPEDPAQRQQRLFHFELLKDALIYRLCHASAAEDAPLLSSQQWRDVLGGRVAARSSRATRTQLRIEDTERVLQPALAACGLDAHRHLPVDPRDIPAITIPRAREIIWSVAEMNFRFELLSLDRRASGLSRGGACRARCFPSPQLLDIPLDDSKRGFASSVMQDRHPYTLRLARLMLDWKGVPRVICELAQQSECSTDDMVRLEEAVPRFYCQQFYEHFGRAAVVPLRIEHEIGS</sequence>
<feature type="region of interest" description="Disordered" evidence="1">
    <location>
        <begin position="328"/>
        <end position="374"/>
    </location>
</feature>